<sequence>MAPTSRKRGRNGTMQDDMQNVVEARREALIEERQKQLEGIYDRHDTLIREAFHMEKFTLMLGYDPKEAKAEQTGVIHDYKAQYDLLSIPGPSSGRRTRSERRQIVTAPTHVSPDPVKKGKGKASNNTIWDILSTTKPSPVKGKGKEKASTFMGSASATTGRKPPQRDLRSAVDVGMDSISAPIVKGRKKAKFGPSEVLEGTSIVGRRHTGISTRQHVGAKSSGESSSMAGRRLRSQDTTLAVAAMADVPTKSGPSTPELVSSVGGRHSAMGPPSTPRNQALGGSHLDVDPAVGKRRNTLYNGVSTGKRPREDSDAENLAEKSPVTISTRGGRALPARAAAHRVLPTPSPFSNIKRIKLIVRRPPPSYTNPSQLPPPPKHGSSISAFLSSYTTMEHKDVSTRILQESVRRDANILERASKLKEDGRWFYRSEEEGGIIDDLETPQGPERTTKDVWDHCIEEILALGLAEIKRPIGVQIASQIASKVQAYWEGQHAKQDKKRVQEEKRLRALAKQTIKEVTSAWGKIVLHIRHQEQVEREAEELKRGHEHLDAILDQSGLLLETQQNSLVRRSRSTSSDGFGMWGSEGGDSDDSEGDGEEGEEDDVETDEEVPEPEPEPSDVGEEGDGDMDVDTIALLGDNPDIPISQSVEASPTASTSILPSRRSVSPGGAVNDELSMLALEDLLILPESSPPPTPTSLSYPLGSPSLLSLPDMQVKDAVPVDDSVVPSDYAETVSSSMSAVVSPGKYDEELAAQNLTTPKDAQSQIPILDIDLHSRPEGTIDTLDEVQPQSALEEAMEVNRVHPFANDINNETQPCETNVDAGINGTEPHARCDEADEAGKEEQGLLKLPIFSENGDAHADEPEEEEQELPDLPIIPEYLKPFAVAPVEWDPDAPIKPPLLLRGVLRPYQQTGLEWLTTLHRNNLNGILADEMGLGKTIQTISLLAHLACDRGIWGPHLIIVPTSVLLNWEMEFKKFLPGFRVLSYHGTTKRRKELRQGWNDKYHFNVCITSYTLASRDAHIFKRRAWYYMILDEAHMIKNFKSQRWNILLMFRSFRRLLLTGTPLQNNLTELWALLQFLMSGSNFANLKEFGDWFSNPLEKAIEMGNAHDDETMQRVSKLHTVLRPYLLRRLKRDVEKELPSKFEHLMLCPLSKRQRYLYDEFMSRAHTQDALQSGIYQKIANILMQLRKVCNHPDLFEVRPVVTSFAMTRSAVADFEIKELLIRRRLLTEEEESLNLDFLGLRFIDQQNTSEFSAIETRRLDATSRLPFIFELPGEPPPKDMRTIDGFRAYAAWRSRAEKIARWTHVAYVNRYRIQAYPIVSREMIAYIGSINKPILPLSCVDQTTYLDTMITMHTMVKTYAQRSDDMASAIDHFAFVTPAVVALDIPRIALPSLPINQITQDFDAVLHKSSVKLQIAFPDPLLLQYDCGKLQQLNLLLREKKAGGHRVLIFTQMTRILDILEIFLNFHGYLYLRLDGATKIEDRQYITERFNADPRMFCFIASSRSGGVGINLTGADTVVFYDSDFNPQMDRQCEDRAHRIGQIRDVHIYRFVSQYTVEEAMLRKANQKRSLDDLVIQKGGFDWRTIFNDEKALTNALEEFDDQEDAHAAAVATREEVAIVGADEADFGEGETTRDIDNRESEQVDVEQQPEEGQPGQEEEEEEEGGTIADYMLAFVKQDYDYFREWRL</sequence>
<feature type="domain" description="Helicase ATP-binding" evidence="13">
    <location>
        <begin position="918"/>
        <end position="1083"/>
    </location>
</feature>
<feature type="compositionally biased region" description="Polar residues" evidence="12">
    <location>
        <begin position="644"/>
        <end position="659"/>
    </location>
</feature>
<feature type="region of interest" description="Disordered" evidence="12">
    <location>
        <begin position="212"/>
        <end position="231"/>
    </location>
</feature>
<reference evidence="15" key="1">
    <citation type="submission" date="2023-06" db="EMBL/GenBank/DDBJ databases">
        <authorList>
            <consortium name="Lawrence Berkeley National Laboratory"/>
            <person name="Ahrendt S."/>
            <person name="Sahu N."/>
            <person name="Indic B."/>
            <person name="Wong-Bajracharya J."/>
            <person name="Merenyi Z."/>
            <person name="Ke H.-M."/>
            <person name="Monk M."/>
            <person name="Kocsube S."/>
            <person name="Drula E."/>
            <person name="Lipzen A."/>
            <person name="Balint B."/>
            <person name="Henrissat B."/>
            <person name="Andreopoulos B."/>
            <person name="Martin F.M."/>
            <person name="Harder C.B."/>
            <person name="Rigling D."/>
            <person name="Ford K.L."/>
            <person name="Foster G.D."/>
            <person name="Pangilinan J."/>
            <person name="Papanicolaou A."/>
            <person name="Barry K."/>
            <person name="LaButti K."/>
            <person name="Viragh M."/>
            <person name="Koriabine M."/>
            <person name="Yan M."/>
            <person name="Riley R."/>
            <person name="Champramary S."/>
            <person name="Plett K.L."/>
            <person name="Tsai I.J."/>
            <person name="Slot J."/>
            <person name="Sipos G."/>
            <person name="Plett J."/>
            <person name="Nagy L.G."/>
            <person name="Grigoriev I.V."/>
        </authorList>
    </citation>
    <scope>NUCLEOTIDE SEQUENCE</scope>
    <source>
        <strain evidence="15">ICMP 16352</strain>
    </source>
</reference>
<evidence type="ECO:0000259" key="14">
    <source>
        <dbReference type="PROSITE" id="PS51194"/>
    </source>
</evidence>
<protein>
    <recommendedName>
        <fullName evidence="3">DNA helicase</fullName>
        <ecNumber evidence="3">3.6.4.12</ecNumber>
    </recommendedName>
</protein>
<dbReference type="SUPFAM" id="SSF52540">
    <property type="entry name" value="P-loop containing nucleoside triphosphate hydrolases"/>
    <property type="match status" value="2"/>
</dbReference>
<dbReference type="GO" id="GO:0016887">
    <property type="term" value="F:ATP hydrolysis activity"/>
    <property type="evidence" value="ECO:0007669"/>
    <property type="project" value="TreeGrafter"/>
</dbReference>
<dbReference type="InterPro" id="IPR000330">
    <property type="entry name" value="SNF2_N"/>
</dbReference>
<dbReference type="EC" id="3.6.4.12" evidence="3"/>
<keyword evidence="5" id="KW-0378">Hydrolase</keyword>
<evidence type="ECO:0000313" key="15">
    <source>
        <dbReference type="EMBL" id="KAK0486485.1"/>
    </source>
</evidence>
<evidence type="ECO:0000256" key="10">
    <source>
        <dbReference type="ARBA" id="ARBA00023159"/>
    </source>
</evidence>
<keyword evidence="8" id="KW-0156">Chromatin regulator</keyword>
<dbReference type="CDD" id="cd18793">
    <property type="entry name" value="SF2_C_SNF"/>
    <property type="match status" value="1"/>
</dbReference>
<keyword evidence="16" id="KW-1185">Reference proteome</keyword>
<keyword evidence="10" id="KW-0010">Activator</keyword>
<keyword evidence="4" id="KW-0547">Nucleotide-binding</keyword>
<proteinExistence type="inferred from homology"/>
<keyword evidence="6" id="KW-0347">Helicase</keyword>
<feature type="compositionally biased region" description="Polar residues" evidence="12">
    <location>
        <begin position="123"/>
        <end position="137"/>
    </location>
</feature>
<dbReference type="GO" id="GO:0006338">
    <property type="term" value="P:chromatin remodeling"/>
    <property type="evidence" value="ECO:0007669"/>
    <property type="project" value="TreeGrafter"/>
</dbReference>
<dbReference type="PROSITE" id="PS50096">
    <property type="entry name" value="IQ"/>
    <property type="match status" value="1"/>
</dbReference>
<evidence type="ECO:0000256" key="4">
    <source>
        <dbReference type="ARBA" id="ARBA00022741"/>
    </source>
</evidence>
<dbReference type="PANTHER" id="PTHR45685:SF1">
    <property type="entry name" value="HELICASE SRCAP"/>
    <property type="match status" value="1"/>
</dbReference>
<dbReference type="Gene3D" id="3.40.50.10810">
    <property type="entry name" value="Tandem AAA-ATPase domain"/>
    <property type="match status" value="1"/>
</dbReference>
<feature type="compositionally biased region" description="Basic and acidic residues" evidence="12">
    <location>
        <begin position="1635"/>
        <end position="1646"/>
    </location>
</feature>
<dbReference type="InterPro" id="IPR001650">
    <property type="entry name" value="Helicase_C-like"/>
</dbReference>
<dbReference type="GO" id="GO:0000812">
    <property type="term" value="C:Swr1 complex"/>
    <property type="evidence" value="ECO:0007669"/>
    <property type="project" value="TreeGrafter"/>
</dbReference>
<feature type="region of interest" description="Disordered" evidence="12">
    <location>
        <begin position="1625"/>
        <end position="1673"/>
    </location>
</feature>
<dbReference type="GO" id="GO:0005524">
    <property type="term" value="F:ATP binding"/>
    <property type="evidence" value="ECO:0007669"/>
    <property type="project" value="UniProtKB-KW"/>
</dbReference>
<dbReference type="Gene3D" id="3.40.50.300">
    <property type="entry name" value="P-loop containing nucleotide triphosphate hydrolases"/>
    <property type="match status" value="1"/>
</dbReference>
<evidence type="ECO:0000259" key="13">
    <source>
        <dbReference type="PROSITE" id="PS51192"/>
    </source>
</evidence>
<dbReference type="FunFam" id="3.40.50.10810:FF:000005">
    <property type="entry name" value="Photoperiod-independent early flowering 1"/>
    <property type="match status" value="1"/>
</dbReference>
<dbReference type="PROSITE" id="PS51192">
    <property type="entry name" value="HELICASE_ATP_BIND_1"/>
    <property type="match status" value="1"/>
</dbReference>
<comment type="caution">
    <text evidence="15">The sequence shown here is derived from an EMBL/GenBank/DDBJ whole genome shotgun (WGS) entry which is preliminary data.</text>
</comment>
<dbReference type="InterPro" id="IPR050520">
    <property type="entry name" value="INO80/SWR1_helicase"/>
</dbReference>
<dbReference type="InterPro" id="IPR038718">
    <property type="entry name" value="SNF2-like_sf"/>
</dbReference>
<evidence type="ECO:0000256" key="5">
    <source>
        <dbReference type="ARBA" id="ARBA00022801"/>
    </source>
</evidence>
<evidence type="ECO:0000256" key="6">
    <source>
        <dbReference type="ARBA" id="ARBA00022806"/>
    </source>
</evidence>
<keyword evidence="7" id="KW-0067">ATP-binding</keyword>
<accession>A0AA39PMC7</accession>
<evidence type="ECO:0000256" key="9">
    <source>
        <dbReference type="ARBA" id="ARBA00023125"/>
    </source>
</evidence>
<dbReference type="PROSITE" id="PS51194">
    <property type="entry name" value="HELICASE_CTER"/>
    <property type="match status" value="1"/>
</dbReference>
<dbReference type="PANTHER" id="PTHR45685">
    <property type="entry name" value="HELICASE SRCAP-RELATED"/>
    <property type="match status" value="1"/>
</dbReference>
<evidence type="ECO:0000256" key="12">
    <source>
        <dbReference type="SAM" id="MobiDB-lite"/>
    </source>
</evidence>
<dbReference type="GO" id="GO:0003677">
    <property type="term" value="F:DNA binding"/>
    <property type="evidence" value="ECO:0007669"/>
    <property type="project" value="UniProtKB-KW"/>
</dbReference>
<keyword evidence="9" id="KW-0238">DNA-binding</keyword>
<dbReference type="Proteomes" id="UP001175227">
    <property type="component" value="Unassembled WGS sequence"/>
</dbReference>
<evidence type="ECO:0000256" key="11">
    <source>
        <dbReference type="ARBA" id="ARBA00023242"/>
    </source>
</evidence>
<evidence type="ECO:0000256" key="2">
    <source>
        <dbReference type="ARBA" id="ARBA00009220"/>
    </source>
</evidence>
<dbReference type="InterPro" id="IPR027417">
    <property type="entry name" value="P-loop_NTPase"/>
</dbReference>
<dbReference type="Pfam" id="PF00271">
    <property type="entry name" value="Helicase_C"/>
    <property type="match status" value="1"/>
</dbReference>
<evidence type="ECO:0000256" key="8">
    <source>
        <dbReference type="ARBA" id="ARBA00022853"/>
    </source>
</evidence>
<dbReference type="EMBL" id="JAUEPR010000004">
    <property type="protein sequence ID" value="KAK0486485.1"/>
    <property type="molecule type" value="Genomic_DNA"/>
</dbReference>
<evidence type="ECO:0000256" key="7">
    <source>
        <dbReference type="ARBA" id="ARBA00022840"/>
    </source>
</evidence>
<feature type="compositionally biased region" description="Acidic residues" evidence="12">
    <location>
        <begin position="587"/>
        <end position="630"/>
    </location>
</feature>
<dbReference type="GO" id="GO:0042393">
    <property type="term" value="F:histone binding"/>
    <property type="evidence" value="ECO:0007669"/>
    <property type="project" value="TreeGrafter"/>
</dbReference>
<dbReference type="SMART" id="SM00487">
    <property type="entry name" value="DEXDc"/>
    <property type="match status" value="1"/>
</dbReference>
<evidence type="ECO:0000256" key="3">
    <source>
        <dbReference type="ARBA" id="ARBA00012551"/>
    </source>
</evidence>
<dbReference type="Pfam" id="PF00176">
    <property type="entry name" value="SNF2-rel_dom"/>
    <property type="match status" value="1"/>
</dbReference>
<organism evidence="15 16">
    <name type="scientific">Armillaria novae-zelandiae</name>
    <dbReference type="NCBI Taxonomy" id="153914"/>
    <lineage>
        <taxon>Eukaryota</taxon>
        <taxon>Fungi</taxon>
        <taxon>Dikarya</taxon>
        <taxon>Basidiomycota</taxon>
        <taxon>Agaricomycotina</taxon>
        <taxon>Agaricomycetes</taxon>
        <taxon>Agaricomycetidae</taxon>
        <taxon>Agaricales</taxon>
        <taxon>Marasmiineae</taxon>
        <taxon>Physalacriaceae</taxon>
        <taxon>Armillaria</taxon>
    </lineage>
</organism>
<dbReference type="InterPro" id="IPR014001">
    <property type="entry name" value="Helicase_ATP-bd"/>
</dbReference>
<name>A0AA39PMC7_9AGAR</name>
<comment type="subcellular location">
    <subcellularLocation>
        <location evidence="1">Nucleus</location>
    </subcellularLocation>
</comment>
<comment type="similarity">
    <text evidence="2">Belongs to the SNF2/RAD54 helicase family. SWR1 subfamily.</text>
</comment>
<feature type="region of interest" description="Disordered" evidence="12">
    <location>
        <begin position="87"/>
        <end position="167"/>
    </location>
</feature>
<evidence type="ECO:0000256" key="1">
    <source>
        <dbReference type="ARBA" id="ARBA00004123"/>
    </source>
</evidence>
<keyword evidence="11" id="KW-0539">Nucleus</keyword>
<gene>
    <name evidence="15" type="ORF">IW261DRAFT_1455745</name>
</gene>
<dbReference type="SMART" id="SM00490">
    <property type="entry name" value="HELICc"/>
    <property type="match status" value="1"/>
</dbReference>
<dbReference type="GO" id="GO:0003678">
    <property type="term" value="F:DNA helicase activity"/>
    <property type="evidence" value="ECO:0007669"/>
    <property type="project" value="UniProtKB-EC"/>
</dbReference>
<feature type="region of interest" description="Disordered" evidence="12">
    <location>
        <begin position="566"/>
        <end position="668"/>
    </location>
</feature>
<feature type="domain" description="Helicase C-terminal" evidence="14">
    <location>
        <begin position="1433"/>
        <end position="1586"/>
    </location>
</feature>
<dbReference type="InterPro" id="IPR049730">
    <property type="entry name" value="SNF2/RAD54-like_C"/>
</dbReference>
<feature type="region of interest" description="Disordered" evidence="12">
    <location>
        <begin position="248"/>
        <end position="321"/>
    </location>
</feature>
<evidence type="ECO:0000313" key="16">
    <source>
        <dbReference type="Proteomes" id="UP001175227"/>
    </source>
</evidence>
<feature type="compositionally biased region" description="Polar residues" evidence="12">
    <location>
        <begin position="566"/>
        <end position="577"/>
    </location>
</feature>